<proteinExistence type="predicted"/>
<dbReference type="InterPro" id="IPR005483">
    <property type="entry name" value="CPSase_dom"/>
</dbReference>
<comment type="catalytic activity">
    <reaction evidence="5">
        <text>hydrogencarbonate + NH4(+) + 2 ATP = carbamoyl phosphate + 2 ADP + phosphate + 2 H(+)</text>
        <dbReference type="Rhea" id="RHEA:18029"/>
        <dbReference type="ChEBI" id="CHEBI:15378"/>
        <dbReference type="ChEBI" id="CHEBI:17544"/>
        <dbReference type="ChEBI" id="CHEBI:28938"/>
        <dbReference type="ChEBI" id="CHEBI:30616"/>
        <dbReference type="ChEBI" id="CHEBI:43474"/>
        <dbReference type="ChEBI" id="CHEBI:58228"/>
        <dbReference type="ChEBI" id="CHEBI:456216"/>
        <dbReference type="EC" id="6.3.4.16"/>
    </reaction>
</comment>
<dbReference type="SUPFAM" id="SSF56059">
    <property type="entry name" value="Glutathione synthetase ATP-binding domain-like"/>
    <property type="match status" value="1"/>
</dbReference>
<dbReference type="PANTHER" id="PTHR11405">
    <property type="entry name" value="CARBAMOYLTRANSFERASE FAMILY MEMBER"/>
    <property type="match status" value="1"/>
</dbReference>
<evidence type="ECO:0000256" key="3">
    <source>
        <dbReference type="ARBA" id="ARBA00022840"/>
    </source>
</evidence>
<dbReference type="GO" id="GO:0004070">
    <property type="term" value="F:aspartate carbamoyltransferase activity"/>
    <property type="evidence" value="ECO:0007669"/>
    <property type="project" value="TreeGrafter"/>
</dbReference>
<reference evidence="8" key="1">
    <citation type="submission" date="2022-03" db="EMBL/GenBank/DDBJ databases">
        <authorList>
            <person name="Alioto T."/>
            <person name="Alioto T."/>
            <person name="Gomez Garrido J."/>
        </authorList>
    </citation>
    <scope>NUCLEOTIDE SEQUENCE</scope>
</reference>
<dbReference type="PROSITE" id="PS51273">
    <property type="entry name" value="GATASE_TYPE_1"/>
    <property type="match status" value="1"/>
</dbReference>
<evidence type="ECO:0000259" key="7">
    <source>
        <dbReference type="PROSITE" id="PS50975"/>
    </source>
</evidence>
<dbReference type="GO" id="GO:0004151">
    <property type="term" value="F:dihydroorotase activity"/>
    <property type="evidence" value="ECO:0007669"/>
    <property type="project" value="TreeGrafter"/>
</dbReference>
<dbReference type="EC" id="6.3.4.16" evidence="4"/>
<dbReference type="PROSITE" id="PS00866">
    <property type="entry name" value="CPSASE_1"/>
    <property type="match status" value="1"/>
</dbReference>
<evidence type="ECO:0000256" key="1">
    <source>
        <dbReference type="ARBA" id="ARBA00022598"/>
    </source>
</evidence>
<dbReference type="GO" id="GO:0005524">
    <property type="term" value="F:ATP binding"/>
    <property type="evidence" value="ECO:0007669"/>
    <property type="project" value="UniProtKB-UniRule"/>
</dbReference>
<evidence type="ECO:0000313" key="9">
    <source>
        <dbReference type="Proteomes" id="UP001295444"/>
    </source>
</evidence>
<dbReference type="Pfam" id="PF00117">
    <property type="entry name" value="GATase"/>
    <property type="match status" value="1"/>
</dbReference>
<dbReference type="FunFam" id="3.40.50.20:FF:000011">
    <property type="entry name" value="CAD protein-like isoform X1"/>
    <property type="match status" value="1"/>
</dbReference>
<dbReference type="InterPro" id="IPR017926">
    <property type="entry name" value="GATASE"/>
</dbReference>
<dbReference type="GO" id="GO:0006541">
    <property type="term" value="P:glutamine metabolic process"/>
    <property type="evidence" value="ECO:0007669"/>
    <property type="project" value="TreeGrafter"/>
</dbReference>
<name>A0AAD1R8N8_PELCU</name>
<dbReference type="PRINTS" id="PR00098">
    <property type="entry name" value="CPSASE"/>
</dbReference>
<evidence type="ECO:0000256" key="2">
    <source>
        <dbReference type="ARBA" id="ARBA00022741"/>
    </source>
</evidence>
<keyword evidence="2 6" id="KW-0547">Nucleotide-binding</keyword>
<keyword evidence="3 6" id="KW-0067">ATP-binding</keyword>
<dbReference type="Gene3D" id="3.30.470.20">
    <property type="entry name" value="ATP-grasp fold, B domain"/>
    <property type="match status" value="1"/>
</dbReference>
<dbReference type="GO" id="GO:0004088">
    <property type="term" value="F:carbamoyl-phosphate synthase (glutamine-hydrolyzing) activity"/>
    <property type="evidence" value="ECO:0007669"/>
    <property type="project" value="TreeGrafter"/>
</dbReference>
<dbReference type="CDD" id="cd01744">
    <property type="entry name" value="GATase1_CPSase"/>
    <property type="match status" value="1"/>
</dbReference>
<dbReference type="SUPFAM" id="SSF52440">
    <property type="entry name" value="PreATP-grasp domain"/>
    <property type="match status" value="1"/>
</dbReference>
<feature type="domain" description="ATP-grasp" evidence="7">
    <location>
        <begin position="396"/>
        <end position="588"/>
    </location>
</feature>
<dbReference type="GO" id="GO:0046872">
    <property type="term" value="F:metal ion binding"/>
    <property type="evidence" value="ECO:0007669"/>
    <property type="project" value="InterPro"/>
</dbReference>
<dbReference type="GO" id="GO:0006207">
    <property type="term" value="P:'de novo' pyrimidine nucleobase biosynthetic process"/>
    <property type="evidence" value="ECO:0007669"/>
    <property type="project" value="TreeGrafter"/>
</dbReference>
<dbReference type="PRINTS" id="PR00097">
    <property type="entry name" value="ANTSNTHASEII"/>
</dbReference>
<dbReference type="Pfam" id="PF25596">
    <property type="entry name" value="CPSase_L_D1"/>
    <property type="match status" value="1"/>
</dbReference>
<dbReference type="AlphaFoldDB" id="A0AAD1R8N8"/>
<dbReference type="GO" id="GO:0004087">
    <property type="term" value="F:carbamoyl-phosphate synthase (ammonia) activity"/>
    <property type="evidence" value="ECO:0007669"/>
    <property type="project" value="UniProtKB-EC"/>
</dbReference>
<dbReference type="GO" id="GO:0005829">
    <property type="term" value="C:cytosol"/>
    <property type="evidence" value="ECO:0007669"/>
    <property type="project" value="TreeGrafter"/>
</dbReference>
<organism evidence="8 9">
    <name type="scientific">Pelobates cultripes</name>
    <name type="common">Western spadefoot toad</name>
    <dbReference type="NCBI Taxonomy" id="61616"/>
    <lineage>
        <taxon>Eukaryota</taxon>
        <taxon>Metazoa</taxon>
        <taxon>Chordata</taxon>
        <taxon>Craniata</taxon>
        <taxon>Vertebrata</taxon>
        <taxon>Euteleostomi</taxon>
        <taxon>Amphibia</taxon>
        <taxon>Batrachia</taxon>
        <taxon>Anura</taxon>
        <taxon>Pelobatoidea</taxon>
        <taxon>Pelobatidae</taxon>
        <taxon>Pelobates</taxon>
    </lineage>
</organism>
<dbReference type="InterPro" id="IPR011761">
    <property type="entry name" value="ATP-grasp"/>
</dbReference>
<evidence type="ECO:0000256" key="4">
    <source>
        <dbReference type="ARBA" id="ARBA00044063"/>
    </source>
</evidence>
<dbReference type="GO" id="GO:0019240">
    <property type="term" value="P:citrulline biosynthetic process"/>
    <property type="evidence" value="ECO:0007669"/>
    <property type="project" value="TreeGrafter"/>
</dbReference>
<dbReference type="Pfam" id="PF02786">
    <property type="entry name" value="CPSase_L_D2"/>
    <property type="match status" value="1"/>
</dbReference>
<accession>A0AAD1R8N8</accession>
<dbReference type="Proteomes" id="UP001295444">
    <property type="component" value="Chromosome 02"/>
</dbReference>
<protein>
    <recommendedName>
        <fullName evidence="4">carbamoyl-phosphate synthase (ammonia)</fullName>
        <ecNumber evidence="4">6.3.4.16</ecNumber>
    </recommendedName>
</protein>
<dbReference type="PROSITE" id="PS50975">
    <property type="entry name" value="ATP_GRASP"/>
    <property type="match status" value="1"/>
</dbReference>
<evidence type="ECO:0000256" key="5">
    <source>
        <dbReference type="ARBA" id="ARBA00047359"/>
    </source>
</evidence>
<dbReference type="InterPro" id="IPR016185">
    <property type="entry name" value="PreATP-grasp_dom_sf"/>
</dbReference>
<keyword evidence="9" id="KW-1185">Reference proteome</keyword>
<dbReference type="PRINTS" id="PR00099">
    <property type="entry name" value="CPSGATASE"/>
</dbReference>
<sequence length="604" mass="66830">MLGKLIPEGMEESQIPYVDPGKQNLVQEVSVKDPRVFNAGASVKIAVLDCGLKYNQIRCLCQRGAEVTVLPWDHALDPAEHRESITLGGFDGLFISNGPGDPVFCQQSIHNIKQFLAGDSPKPLFGICLGHQILSLVIGAKTFKMKYGNRGHNQPCIHEGSQRCFITSQNHGYAVDPSTLPDGWSALFTNANDKTNEGIVHDSKPIFSVQFHPEHCAGPMDLVSLFDVFLDTVRDVKAGAVEGRTVKQRLRDLLTYKHNPNVSDLEKFRPRKVLILGSGGLSIGQAGEFDYSGSQAIKALKEENIQTVLINPNIATVQTSKGLADKVYFLPLTHDYVTQVIKNERPDGILLTFGGQTALNCGVELTKRGILEKYNVRVLGTPVSSIEMTEDRKIFVEKMEEIGEHVAPSEAAFSLEQAQAAADRLGYPVLVRSAYALGGLGSGFANTKEELTALVCQAFAHTTQVLVDKSLKGWKEIEYEVVRDAYNNCVTVCNMENVDPLGIHTGESIVVAPSQTLNDHEYNMLRDTAIKVRLLSAYNAVYSFSFLQPRIPFYRFSLLLAYNFSYVFCKRLEPNRFSIPFTLRPPVGILITKNRKRTSPSFLT</sequence>
<evidence type="ECO:0000313" key="8">
    <source>
        <dbReference type="EMBL" id="CAH2245275.1"/>
    </source>
</evidence>
<dbReference type="InterPro" id="IPR029062">
    <property type="entry name" value="Class_I_gatase-like"/>
</dbReference>
<dbReference type="Gene3D" id="3.40.50.20">
    <property type="match status" value="1"/>
</dbReference>
<evidence type="ECO:0000256" key="6">
    <source>
        <dbReference type="PROSITE-ProRule" id="PRU00409"/>
    </source>
</evidence>
<dbReference type="InterPro" id="IPR035686">
    <property type="entry name" value="CPSase_GATase1"/>
</dbReference>
<dbReference type="FunFam" id="3.40.50.880:FF:000006">
    <property type="entry name" value="Carbamoyl-phosphate synthase 1, mitochondrial"/>
    <property type="match status" value="1"/>
</dbReference>
<dbReference type="InterPro" id="IPR058047">
    <property type="entry name" value="CPSase_preATP-grasp"/>
</dbReference>
<dbReference type="PRINTS" id="PR00096">
    <property type="entry name" value="GATASE"/>
</dbReference>
<dbReference type="FunFam" id="3.30.470.20:FF:000062">
    <property type="entry name" value="Carbamoyl-phosphate synthetase 2, aspartate transcarbamylase, and dihydroorotase"/>
    <property type="match status" value="1"/>
</dbReference>
<gene>
    <name evidence="8" type="ORF">PECUL_23A050058</name>
</gene>
<dbReference type="PANTHER" id="PTHR11405:SF5">
    <property type="entry name" value="CAD PROTEIN"/>
    <property type="match status" value="1"/>
</dbReference>
<dbReference type="GO" id="GO:0006228">
    <property type="term" value="P:UTP biosynthetic process"/>
    <property type="evidence" value="ECO:0007669"/>
    <property type="project" value="TreeGrafter"/>
</dbReference>
<dbReference type="InterPro" id="IPR005479">
    <property type="entry name" value="CPAse_ATP-bd"/>
</dbReference>
<keyword evidence="1" id="KW-0436">Ligase</keyword>
<dbReference type="SUPFAM" id="SSF52317">
    <property type="entry name" value="Class I glutamine amidotransferase-like"/>
    <property type="match status" value="1"/>
</dbReference>
<dbReference type="EMBL" id="OW240913">
    <property type="protein sequence ID" value="CAH2245275.1"/>
    <property type="molecule type" value="Genomic_DNA"/>
</dbReference>
<dbReference type="Gene3D" id="3.40.50.880">
    <property type="match status" value="1"/>
</dbReference>